<sequence length="63" mass="7354">MNPGMGVILKAYTSRDFITTYFIFVEFYCITKRDIVGIFPRKSSILFVLDEFAQISNNMDVLY</sequence>
<dbReference type="EMBL" id="KY684085">
    <property type="protein sequence ID" value="ARF09387.1"/>
    <property type="molecule type" value="Genomic_DNA"/>
</dbReference>
<protein>
    <submittedName>
        <fullName evidence="1">Isochorismatase</fullName>
    </submittedName>
</protein>
<reference evidence="1" key="1">
    <citation type="journal article" date="2017" name="Science">
        <title>Giant viruses with an expanded complement of translation system components.</title>
        <authorList>
            <person name="Schulz F."/>
            <person name="Yutin N."/>
            <person name="Ivanova N.N."/>
            <person name="Ortega D.R."/>
            <person name="Lee T.K."/>
            <person name="Vierheilig J."/>
            <person name="Daims H."/>
            <person name="Horn M."/>
            <person name="Wagner M."/>
            <person name="Jensen G.J."/>
            <person name="Kyrpides N.C."/>
            <person name="Koonin E.V."/>
            <person name="Woyke T."/>
        </authorList>
    </citation>
    <scope>NUCLEOTIDE SEQUENCE</scope>
    <source>
        <strain evidence="1">ILV1</strain>
    </source>
</reference>
<name>A0A1V0SCE8_9VIRU</name>
<accession>A0A1V0SCE8</accession>
<organism evidence="1">
    <name type="scientific">Indivirus ILV1</name>
    <dbReference type="NCBI Taxonomy" id="1977633"/>
    <lineage>
        <taxon>Viruses</taxon>
        <taxon>Varidnaviria</taxon>
        <taxon>Bamfordvirae</taxon>
        <taxon>Nucleocytoviricota</taxon>
        <taxon>Megaviricetes</taxon>
        <taxon>Imitervirales</taxon>
        <taxon>Mimiviridae</taxon>
        <taxon>Klosneuvirinae</taxon>
        <taxon>Indivirus</taxon>
    </lineage>
</organism>
<evidence type="ECO:0000313" key="1">
    <source>
        <dbReference type="EMBL" id="ARF09387.1"/>
    </source>
</evidence>
<proteinExistence type="predicted"/>
<gene>
    <name evidence="1" type="ORF">Indivirus_1_10</name>
</gene>